<dbReference type="RefSeq" id="WP_257957849.1">
    <property type="nucleotide sequence ID" value="NZ_CP102779.1"/>
</dbReference>
<geneLocation type="plasmid" evidence="1 2">
    <name>unnamed</name>
</geneLocation>
<dbReference type="Proteomes" id="UP001058980">
    <property type="component" value="Plasmid unnamed"/>
</dbReference>
<evidence type="ECO:0000313" key="2">
    <source>
        <dbReference type="Proteomes" id="UP001058980"/>
    </source>
</evidence>
<name>A0ABY5QA51_9BURK</name>
<dbReference type="EMBL" id="CP102779">
    <property type="protein sequence ID" value="UVA77193.1"/>
    <property type="molecule type" value="Genomic_DNA"/>
</dbReference>
<organism evidence="1 2">
    <name type="scientific">Pandoraea commovens</name>
    <dbReference type="NCBI Taxonomy" id="2508289"/>
    <lineage>
        <taxon>Bacteria</taxon>
        <taxon>Pseudomonadati</taxon>
        <taxon>Pseudomonadota</taxon>
        <taxon>Betaproteobacteria</taxon>
        <taxon>Burkholderiales</taxon>
        <taxon>Burkholderiaceae</taxon>
        <taxon>Pandoraea</taxon>
    </lineage>
</organism>
<evidence type="ECO:0000313" key="1">
    <source>
        <dbReference type="EMBL" id="UVA77193.1"/>
    </source>
</evidence>
<keyword evidence="2" id="KW-1185">Reference proteome</keyword>
<gene>
    <name evidence="1" type="ORF">NTU39_00215</name>
</gene>
<reference evidence="1" key="1">
    <citation type="submission" date="2022-08" db="EMBL/GenBank/DDBJ databases">
        <title>Multi-unit outbreak of Pandoraea commovens among non-cystic fibrosis intensive care patients from 2019 to 2021 in Berlin, Germany.</title>
        <authorList>
            <person name="Menzel P."/>
        </authorList>
    </citation>
    <scope>NUCLEOTIDE SEQUENCE</scope>
    <source>
        <strain evidence="1">LB-19-202-79</strain>
        <plasmid evidence="1">unnamed</plasmid>
    </source>
</reference>
<proteinExistence type="predicted"/>
<protein>
    <submittedName>
        <fullName evidence="1">Uncharacterized protein</fullName>
    </submittedName>
</protein>
<keyword evidence="1" id="KW-0614">Plasmid</keyword>
<sequence length="223" mass="24687">MTKYLDLALQARVTFALGKCLAITDSSGGDCLNLQAQELAELCGQRAYLAGAGRDCPLQLSDAPCLENAFLWGYELEHHLKRRKLIEQGVAVYQVGAVFGTNWWGNPFQDDERDNKEKWFVSALADSPQEATIGDIPLAETEEEAWQLAEQHFYPAPAVRKGSDEVTRLVKWIDDHYPAEPTIDNGDGTLTVAVLCVPAEGDSFVERSVIPANLKSARDWLGY</sequence>
<accession>A0ABY5QA51</accession>